<dbReference type="AlphaFoldDB" id="A0AA40FLP9"/>
<name>A0AA40FLP9_9HYME</name>
<evidence type="ECO:0000313" key="1">
    <source>
        <dbReference type="EMBL" id="KAK1121475.1"/>
    </source>
</evidence>
<proteinExistence type="predicted"/>
<keyword evidence="2" id="KW-1185">Reference proteome</keyword>
<protein>
    <submittedName>
        <fullName evidence="1">Uncharacterized protein</fullName>
    </submittedName>
</protein>
<comment type="caution">
    <text evidence="1">The sequence shown here is derived from an EMBL/GenBank/DDBJ whole genome shotgun (WGS) entry which is preliminary data.</text>
</comment>
<reference evidence="1" key="1">
    <citation type="submission" date="2021-10" db="EMBL/GenBank/DDBJ databases">
        <title>Melipona bicolor Genome sequencing and assembly.</title>
        <authorList>
            <person name="Araujo N.S."/>
            <person name="Arias M.C."/>
        </authorList>
    </citation>
    <scope>NUCLEOTIDE SEQUENCE</scope>
    <source>
        <strain evidence="1">USP_2M_L1-L4_2017</strain>
        <tissue evidence="1">Whole body</tissue>
    </source>
</reference>
<dbReference type="EMBL" id="JAHYIQ010000026">
    <property type="protein sequence ID" value="KAK1121475.1"/>
    <property type="molecule type" value="Genomic_DNA"/>
</dbReference>
<accession>A0AA40FLP9</accession>
<gene>
    <name evidence="1" type="ORF">K0M31_010278</name>
</gene>
<organism evidence="1 2">
    <name type="scientific">Melipona bicolor</name>
    <dbReference type="NCBI Taxonomy" id="60889"/>
    <lineage>
        <taxon>Eukaryota</taxon>
        <taxon>Metazoa</taxon>
        <taxon>Ecdysozoa</taxon>
        <taxon>Arthropoda</taxon>
        <taxon>Hexapoda</taxon>
        <taxon>Insecta</taxon>
        <taxon>Pterygota</taxon>
        <taxon>Neoptera</taxon>
        <taxon>Endopterygota</taxon>
        <taxon>Hymenoptera</taxon>
        <taxon>Apocrita</taxon>
        <taxon>Aculeata</taxon>
        <taxon>Apoidea</taxon>
        <taxon>Anthophila</taxon>
        <taxon>Apidae</taxon>
        <taxon>Melipona</taxon>
    </lineage>
</organism>
<sequence length="128" mass="14424">METTEINSTAVLIFREMFILRERRKHDDERIQGIKEPTRIHRSGQTCATFPKRVLAGVAARNQAMKKRGGGWKGAGVAEKSHLFHREAFIALAALQRRAHGFPPTINNVAFATEELEKSRGVGFPRRS</sequence>
<dbReference type="Proteomes" id="UP001177670">
    <property type="component" value="Unassembled WGS sequence"/>
</dbReference>
<evidence type="ECO:0000313" key="2">
    <source>
        <dbReference type="Proteomes" id="UP001177670"/>
    </source>
</evidence>